<evidence type="ECO:0000259" key="8">
    <source>
        <dbReference type="Pfam" id="PF06094"/>
    </source>
</evidence>
<evidence type="ECO:0000313" key="10">
    <source>
        <dbReference type="Proteomes" id="UP000694523"/>
    </source>
</evidence>
<dbReference type="Ensembl" id="ENSNMLT00000029256.1">
    <property type="protein sequence ID" value="ENSNMLP00000026184.1"/>
    <property type="gene ID" value="ENSNMLG00000016691.1"/>
</dbReference>
<dbReference type="Gene3D" id="3.10.490.10">
    <property type="entry name" value="Gamma-glutamyl cyclotransferase-like"/>
    <property type="match status" value="1"/>
</dbReference>
<dbReference type="GO" id="GO:0005829">
    <property type="term" value="C:cytosol"/>
    <property type="evidence" value="ECO:0007669"/>
    <property type="project" value="TreeGrafter"/>
</dbReference>
<keyword evidence="3 6" id="KW-0456">Lyase</keyword>
<dbReference type="SUPFAM" id="SSF110857">
    <property type="entry name" value="Gamma-glutamyl cyclotransferase-like"/>
    <property type="match status" value="1"/>
</dbReference>
<sequence>GRQFFSCSLSISFLPLFCCVFMARVFVYGTLKKGQPNYYRMFDSSNGTTQFLGTAKTVERFPLVIAGTYNIPYLLNIPGQGHQVHGEIYQVDDQMLRFLDAFEGVPTHYQRTATKLEVKEWAGGETLETLAPGSITEAFLYNATTYEPEWATLPTHQSYDSYGDHGLKYVEREARDE</sequence>
<reference evidence="9" key="1">
    <citation type="submission" date="2025-08" db="UniProtKB">
        <authorList>
            <consortium name="Ensembl"/>
        </authorList>
    </citation>
    <scope>IDENTIFICATION</scope>
</reference>
<evidence type="ECO:0000256" key="1">
    <source>
        <dbReference type="ARBA" id="ARBA00001684"/>
    </source>
</evidence>
<keyword evidence="7" id="KW-0812">Transmembrane</keyword>
<comment type="catalytic activity">
    <reaction evidence="1 6">
        <text>epsilon-(gamma-L-glutamyl)-L-lysine = 5-oxo-L-proline + L-lysine</text>
        <dbReference type="Rhea" id="RHEA:16961"/>
        <dbReference type="ChEBI" id="CHEBI:32551"/>
        <dbReference type="ChEBI" id="CHEBI:58402"/>
        <dbReference type="ChEBI" id="CHEBI:133752"/>
        <dbReference type="EC" id="4.3.2.8"/>
    </reaction>
</comment>
<keyword evidence="10" id="KW-1185">Reference proteome</keyword>
<dbReference type="Proteomes" id="UP000694523">
    <property type="component" value="Unplaced"/>
</dbReference>
<evidence type="ECO:0000256" key="6">
    <source>
        <dbReference type="RuleBase" id="RU367036"/>
    </source>
</evidence>
<keyword evidence="7" id="KW-1133">Transmembrane helix</keyword>
<protein>
    <recommendedName>
        <fullName evidence="6">Gamma-glutamylaminecyclotransferase</fullName>
        <ecNumber evidence="6">4.3.2.8</ecNumber>
    </recommendedName>
</protein>
<evidence type="ECO:0000313" key="9">
    <source>
        <dbReference type="Ensembl" id="ENSNMLP00000026184.1"/>
    </source>
</evidence>
<evidence type="ECO:0000256" key="2">
    <source>
        <dbReference type="ARBA" id="ARBA00008861"/>
    </source>
</evidence>
<evidence type="ECO:0000256" key="4">
    <source>
        <dbReference type="ARBA" id="ARBA00057733"/>
    </source>
</evidence>
<keyword evidence="7" id="KW-0472">Membrane</keyword>
<dbReference type="EC" id="4.3.2.8" evidence="6"/>
<feature type="transmembrane region" description="Helical" evidence="7">
    <location>
        <begin position="12"/>
        <end position="31"/>
    </location>
</feature>
<name>A0A8C6TRK7_9GOBI</name>
<dbReference type="InterPro" id="IPR039126">
    <property type="entry name" value="GGACT"/>
</dbReference>
<feature type="domain" description="Gamma-glutamylcyclotransferase AIG2-like" evidence="8">
    <location>
        <begin position="25"/>
        <end position="151"/>
    </location>
</feature>
<dbReference type="AlphaFoldDB" id="A0A8C6TRK7"/>
<dbReference type="InterPro" id="IPR009288">
    <property type="entry name" value="AIG2-like_dom"/>
</dbReference>
<comment type="function">
    <text evidence="4">May contribute to degradation of proteins cross-linked by transglutaminases by degrading the cross-link between a lysine and a glutamic acid residue. Catalyzes the formation of 5-oxo-L-proline from L-gamma-glutamyl-L-epsilon-lysine.</text>
</comment>
<dbReference type="FunFam" id="3.10.490.10:FF:000008">
    <property type="entry name" value="Gamma-glutamylaminecyclotransferase A"/>
    <property type="match status" value="1"/>
</dbReference>
<dbReference type="InterPro" id="IPR036568">
    <property type="entry name" value="GGCT-like_sf"/>
</dbReference>
<dbReference type="PANTHER" id="PTHR12510">
    <property type="entry name" value="TROPONIN C-AKIN-1 PROTEIN"/>
    <property type="match status" value="1"/>
</dbReference>
<dbReference type="PANTHER" id="PTHR12510:SF4">
    <property type="entry name" value="GAMMA-GLUTAMYLAMINECYCLOTRANSFERASE"/>
    <property type="match status" value="1"/>
</dbReference>
<proteinExistence type="inferred from homology"/>
<comment type="similarity">
    <text evidence="2 6">Belongs to the gamma-glutamylcyclotransferase family.</text>
</comment>
<dbReference type="CDD" id="cd06661">
    <property type="entry name" value="GGCT_like"/>
    <property type="match status" value="1"/>
</dbReference>
<evidence type="ECO:0000256" key="7">
    <source>
        <dbReference type="SAM" id="Phobius"/>
    </source>
</evidence>
<dbReference type="InterPro" id="IPR013024">
    <property type="entry name" value="GGCT-like"/>
</dbReference>
<evidence type="ECO:0000256" key="3">
    <source>
        <dbReference type="ARBA" id="ARBA00023239"/>
    </source>
</evidence>
<evidence type="ECO:0000256" key="5">
    <source>
        <dbReference type="PIRSR" id="PIRSR639126-1"/>
    </source>
</evidence>
<dbReference type="GO" id="GO:0061929">
    <property type="term" value="F:gamma-glutamylaminecyclotransferase activity"/>
    <property type="evidence" value="ECO:0007669"/>
    <property type="project" value="UniProtKB-UniRule"/>
</dbReference>
<accession>A0A8C6TRK7</accession>
<dbReference type="Pfam" id="PF06094">
    <property type="entry name" value="GGACT"/>
    <property type="match status" value="1"/>
</dbReference>
<reference evidence="9" key="2">
    <citation type="submission" date="2025-09" db="UniProtKB">
        <authorList>
            <consortium name="Ensembl"/>
        </authorList>
    </citation>
    <scope>IDENTIFICATION</scope>
</reference>
<feature type="active site" description="Proton acceptor" evidence="5">
    <location>
        <position position="103"/>
    </location>
</feature>
<dbReference type="GO" id="GO:0042219">
    <property type="term" value="P:modified amino acid catabolic process"/>
    <property type="evidence" value="ECO:0007669"/>
    <property type="project" value="UniProtKB-UniRule"/>
</dbReference>
<organism evidence="9 10">
    <name type="scientific">Neogobius melanostomus</name>
    <name type="common">round goby</name>
    <dbReference type="NCBI Taxonomy" id="47308"/>
    <lineage>
        <taxon>Eukaryota</taxon>
        <taxon>Metazoa</taxon>
        <taxon>Chordata</taxon>
        <taxon>Craniata</taxon>
        <taxon>Vertebrata</taxon>
        <taxon>Euteleostomi</taxon>
        <taxon>Actinopterygii</taxon>
        <taxon>Neopterygii</taxon>
        <taxon>Teleostei</taxon>
        <taxon>Neoteleostei</taxon>
        <taxon>Acanthomorphata</taxon>
        <taxon>Gobiaria</taxon>
        <taxon>Gobiiformes</taxon>
        <taxon>Gobioidei</taxon>
        <taxon>Gobiidae</taxon>
        <taxon>Benthophilinae</taxon>
        <taxon>Neogobiini</taxon>
        <taxon>Neogobius</taxon>
    </lineage>
</organism>